<gene>
    <name evidence="16" type="ORF">EGW08_019139</name>
</gene>
<evidence type="ECO:0000256" key="4">
    <source>
        <dbReference type="ARBA" id="ARBA00022737"/>
    </source>
</evidence>
<dbReference type="GO" id="GO:0045087">
    <property type="term" value="P:innate immune response"/>
    <property type="evidence" value="ECO:0007669"/>
    <property type="project" value="UniProtKB-KW"/>
</dbReference>
<dbReference type="FunFam" id="3.30.160.60:FF:000262">
    <property type="entry name" value="PR domain zinc finger protein 1"/>
    <property type="match status" value="1"/>
</dbReference>
<dbReference type="FunFam" id="3.30.160.60:FF:000100">
    <property type="entry name" value="Zinc finger 45-like"/>
    <property type="match status" value="1"/>
</dbReference>
<feature type="region of interest" description="Disordered" evidence="14">
    <location>
        <begin position="849"/>
        <end position="1078"/>
    </location>
</feature>
<dbReference type="OrthoDB" id="7327383at2759"/>
<keyword evidence="2" id="KW-0399">Innate immunity</keyword>
<evidence type="ECO:0000256" key="5">
    <source>
        <dbReference type="ARBA" id="ARBA00022771"/>
    </source>
</evidence>
<evidence type="ECO:0000256" key="6">
    <source>
        <dbReference type="ARBA" id="ARBA00022833"/>
    </source>
</evidence>
<feature type="compositionally biased region" description="Basic and acidic residues" evidence="14">
    <location>
        <begin position="120"/>
        <end position="131"/>
    </location>
</feature>
<feature type="region of interest" description="Disordered" evidence="14">
    <location>
        <begin position="86"/>
        <end position="277"/>
    </location>
</feature>
<feature type="compositionally biased region" description="Basic and acidic residues" evidence="14">
    <location>
        <begin position="775"/>
        <end position="798"/>
    </location>
</feature>
<dbReference type="FunFam" id="3.30.160.60:FF:000132">
    <property type="entry name" value="PR domain zinc finger protein 1"/>
    <property type="match status" value="1"/>
</dbReference>
<dbReference type="GO" id="GO:0002250">
    <property type="term" value="P:adaptive immune response"/>
    <property type="evidence" value="ECO:0007669"/>
    <property type="project" value="UniProtKB-KW"/>
</dbReference>
<evidence type="ECO:0000256" key="8">
    <source>
        <dbReference type="ARBA" id="ARBA00023015"/>
    </source>
</evidence>
<evidence type="ECO:0000313" key="16">
    <source>
        <dbReference type="EMBL" id="RUS73095.1"/>
    </source>
</evidence>
<dbReference type="Proteomes" id="UP000271974">
    <property type="component" value="Unassembled WGS sequence"/>
</dbReference>
<feature type="compositionally biased region" description="Basic and acidic residues" evidence="14">
    <location>
        <begin position="230"/>
        <end position="246"/>
    </location>
</feature>
<dbReference type="GO" id="GO:0000978">
    <property type="term" value="F:RNA polymerase II cis-regulatory region sequence-specific DNA binding"/>
    <property type="evidence" value="ECO:0007669"/>
    <property type="project" value="TreeGrafter"/>
</dbReference>
<keyword evidence="12" id="KW-0539">Nucleus</keyword>
<dbReference type="InterPro" id="IPR036236">
    <property type="entry name" value="Znf_C2H2_sf"/>
</dbReference>
<dbReference type="PROSITE" id="PS50157">
    <property type="entry name" value="ZINC_FINGER_C2H2_2"/>
    <property type="match status" value="5"/>
</dbReference>
<evidence type="ECO:0000256" key="11">
    <source>
        <dbReference type="ARBA" id="ARBA00023163"/>
    </source>
</evidence>
<keyword evidence="5 13" id="KW-0863">Zinc-finger</keyword>
<protein>
    <recommendedName>
        <fullName evidence="15">C2H2-type domain-containing protein</fullName>
    </recommendedName>
</protein>
<evidence type="ECO:0000313" key="17">
    <source>
        <dbReference type="Proteomes" id="UP000271974"/>
    </source>
</evidence>
<feature type="compositionally biased region" description="Polar residues" evidence="14">
    <location>
        <begin position="918"/>
        <end position="927"/>
    </location>
</feature>
<dbReference type="PANTHER" id="PTHR16515">
    <property type="entry name" value="PR DOMAIN ZINC FINGER PROTEIN"/>
    <property type="match status" value="1"/>
</dbReference>
<dbReference type="GO" id="GO:0008270">
    <property type="term" value="F:zinc ion binding"/>
    <property type="evidence" value="ECO:0007669"/>
    <property type="project" value="UniProtKB-KW"/>
</dbReference>
<dbReference type="GO" id="GO:0003700">
    <property type="term" value="F:DNA-binding transcription factor activity"/>
    <property type="evidence" value="ECO:0007669"/>
    <property type="project" value="TreeGrafter"/>
</dbReference>
<feature type="domain" description="C2H2-type" evidence="15">
    <location>
        <begin position="636"/>
        <end position="663"/>
    </location>
</feature>
<dbReference type="Gene3D" id="3.30.160.60">
    <property type="entry name" value="Classic Zinc Finger"/>
    <property type="match status" value="5"/>
</dbReference>
<accession>A0A3S0Z8E7</accession>
<feature type="domain" description="C2H2-type" evidence="15">
    <location>
        <begin position="580"/>
        <end position="607"/>
    </location>
</feature>
<feature type="compositionally biased region" description="Basic and acidic residues" evidence="14">
    <location>
        <begin position="92"/>
        <end position="103"/>
    </location>
</feature>
<keyword evidence="11" id="KW-0804">Transcription</keyword>
<dbReference type="AlphaFoldDB" id="A0A3S0Z8E7"/>
<name>A0A3S0Z8E7_ELYCH</name>
<feature type="domain" description="C2H2-type" evidence="15">
    <location>
        <begin position="664"/>
        <end position="691"/>
    </location>
</feature>
<evidence type="ECO:0000256" key="1">
    <source>
        <dbReference type="ARBA" id="ARBA00004123"/>
    </source>
</evidence>
<feature type="compositionally biased region" description="Basic and acidic residues" evidence="14">
    <location>
        <begin position="138"/>
        <end position="156"/>
    </location>
</feature>
<feature type="compositionally biased region" description="Pro residues" evidence="14">
    <location>
        <begin position="996"/>
        <end position="1008"/>
    </location>
</feature>
<dbReference type="GO" id="GO:0005634">
    <property type="term" value="C:nucleus"/>
    <property type="evidence" value="ECO:0007669"/>
    <property type="project" value="UniProtKB-SubCell"/>
</dbReference>
<evidence type="ECO:0000256" key="9">
    <source>
        <dbReference type="ARBA" id="ARBA00023125"/>
    </source>
</evidence>
<evidence type="ECO:0000256" key="10">
    <source>
        <dbReference type="ARBA" id="ARBA00023130"/>
    </source>
</evidence>
<dbReference type="PROSITE" id="PS00028">
    <property type="entry name" value="ZINC_FINGER_C2H2_1"/>
    <property type="match status" value="4"/>
</dbReference>
<dbReference type="InterPro" id="IPR013087">
    <property type="entry name" value="Znf_C2H2_type"/>
</dbReference>
<keyword evidence="17" id="KW-1185">Reference proteome</keyword>
<dbReference type="FunFam" id="3.30.160.60:FF:000211">
    <property type="entry name" value="PR domain zinc finger protein 1"/>
    <property type="match status" value="1"/>
</dbReference>
<dbReference type="GO" id="GO:0045165">
    <property type="term" value="P:cell fate commitment"/>
    <property type="evidence" value="ECO:0007669"/>
    <property type="project" value="TreeGrafter"/>
</dbReference>
<dbReference type="GO" id="GO:0005737">
    <property type="term" value="C:cytoplasm"/>
    <property type="evidence" value="ECO:0007669"/>
    <property type="project" value="TreeGrafter"/>
</dbReference>
<organism evidence="16 17">
    <name type="scientific">Elysia chlorotica</name>
    <name type="common">Eastern emerald elysia</name>
    <name type="synonym">Sea slug</name>
    <dbReference type="NCBI Taxonomy" id="188477"/>
    <lineage>
        <taxon>Eukaryota</taxon>
        <taxon>Metazoa</taxon>
        <taxon>Spiralia</taxon>
        <taxon>Lophotrochozoa</taxon>
        <taxon>Mollusca</taxon>
        <taxon>Gastropoda</taxon>
        <taxon>Heterobranchia</taxon>
        <taxon>Euthyneura</taxon>
        <taxon>Panpulmonata</taxon>
        <taxon>Sacoglossa</taxon>
        <taxon>Placobranchoidea</taxon>
        <taxon>Plakobranchidae</taxon>
        <taxon>Elysia</taxon>
    </lineage>
</organism>
<keyword evidence="6" id="KW-0862">Zinc</keyword>
<reference evidence="16 17" key="1">
    <citation type="submission" date="2019-01" db="EMBL/GenBank/DDBJ databases">
        <title>A draft genome assembly of the solar-powered sea slug Elysia chlorotica.</title>
        <authorList>
            <person name="Cai H."/>
            <person name="Li Q."/>
            <person name="Fang X."/>
            <person name="Li J."/>
            <person name="Curtis N.E."/>
            <person name="Altenburger A."/>
            <person name="Shibata T."/>
            <person name="Feng M."/>
            <person name="Maeda T."/>
            <person name="Schwartz J.A."/>
            <person name="Shigenobu S."/>
            <person name="Lundholm N."/>
            <person name="Nishiyama T."/>
            <person name="Yang H."/>
            <person name="Hasebe M."/>
            <person name="Li S."/>
            <person name="Pierce S.K."/>
            <person name="Wang J."/>
        </authorList>
    </citation>
    <scope>NUCLEOTIDE SEQUENCE [LARGE SCALE GENOMIC DNA]</scope>
    <source>
        <strain evidence="16">EC2010</strain>
        <tissue evidence="16">Whole organism of an adult</tissue>
    </source>
</reference>
<feature type="compositionally biased region" description="Basic and acidic residues" evidence="14">
    <location>
        <begin position="170"/>
        <end position="180"/>
    </location>
</feature>
<dbReference type="GO" id="GO:0000122">
    <property type="term" value="P:negative regulation of transcription by RNA polymerase II"/>
    <property type="evidence" value="ECO:0007669"/>
    <property type="project" value="UniProtKB-ARBA"/>
</dbReference>
<keyword evidence="4" id="KW-0677">Repeat</keyword>
<evidence type="ECO:0000256" key="7">
    <source>
        <dbReference type="ARBA" id="ARBA00022859"/>
    </source>
</evidence>
<dbReference type="SMART" id="SM00355">
    <property type="entry name" value="ZnF_C2H2"/>
    <property type="match status" value="5"/>
</dbReference>
<keyword evidence="10" id="KW-1064">Adaptive immunity</keyword>
<dbReference type="SUPFAM" id="SSF57667">
    <property type="entry name" value="beta-beta-alpha zinc fingers"/>
    <property type="match status" value="3"/>
</dbReference>
<feature type="region of interest" description="Disordered" evidence="14">
    <location>
        <begin position="522"/>
        <end position="571"/>
    </location>
</feature>
<feature type="compositionally biased region" description="Basic and acidic residues" evidence="14">
    <location>
        <begin position="884"/>
        <end position="908"/>
    </location>
</feature>
<feature type="region of interest" description="Disordered" evidence="14">
    <location>
        <begin position="767"/>
        <end position="805"/>
    </location>
</feature>
<feature type="compositionally biased region" description="Polar residues" evidence="14">
    <location>
        <begin position="980"/>
        <end position="992"/>
    </location>
</feature>
<evidence type="ECO:0000256" key="13">
    <source>
        <dbReference type="PROSITE-ProRule" id="PRU00042"/>
    </source>
</evidence>
<feature type="domain" description="C2H2-type" evidence="15">
    <location>
        <begin position="692"/>
        <end position="721"/>
    </location>
</feature>
<keyword evidence="3" id="KW-0479">Metal-binding</keyword>
<dbReference type="PANTHER" id="PTHR16515:SF59">
    <property type="entry name" value="PR DOMAIN ZINC FINGER PROTEIN 1"/>
    <property type="match status" value="1"/>
</dbReference>
<dbReference type="EMBL" id="RQTK01000977">
    <property type="protein sequence ID" value="RUS73095.1"/>
    <property type="molecule type" value="Genomic_DNA"/>
</dbReference>
<evidence type="ECO:0000256" key="14">
    <source>
        <dbReference type="SAM" id="MobiDB-lite"/>
    </source>
</evidence>
<keyword evidence="9" id="KW-0238">DNA-binding</keyword>
<evidence type="ECO:0000256" key="12">
    <source>
        <dbReference type="ARBA" id="ARBA00023242"/>
    </source>
</evidence>
<evidence type="ECO:0000256" key="3">
    <source>
        <dbReference type="ARBA" id="ARBA00022723"/>
    </source>
</evidence>
<keyword evidence="8" id="KW-0805">Transcription regulation</keyword>
<dbReference type="InterPro" id="IPR050331">
    <property type="entry name" value="Zinc_finger"/>
</dbReference>
<evidence type="ECO:0000256" key="2">
    <source>
        <dbReference type="ARBA" id="ARBA00022588"/>
    </source>
</evidence>
<keyword evidence="7" id="KW-0391">Immunity</keyword>
<evidence type="ECO:0000259" key="15">
    <source>
        <dbReference type="PROSITE" id="PS50157"/>
    </source>
</evidence>
<dbReference type="FunFam" id="3.30.160.60:FF:000833">
    <property type="entry name" value="PR domain zinc finger protein"/>
    <property type="match status" value="1"/>
</dbReference>
<feature type="compositionally biased region" description="Low complexity" evidence="14">
    <location>
        <begin position="540"/>
        <end position="561"/>
    </location>
</feature>
<comment type="subcellular location">
    <subcellularLocation>
        <location evidence="1">Nucleus</location>
    </subcellularLocation>
</comment>
<sequence length="1125" mass="125976">MARELLTAKPFLHEAKFSSASGWEQSLDHLKLSAHLPHGYDRLHSPFAHLHAIGKVDRSMFSTPATPEHPLLALDFSLQGRHQRSLQNSPYNERDGDNDKTDDASNDGQSIVVVDDDEMGPNHKDVDKNDESGTGNKDMNKHEENCKNEYDRKSTPKADFQSNAQLAIESQRRLDSDKAESATSSSNISDGKKSPSGIRNKIWSPRDSPSPPPSKCRRVRSNESSTRPANQEDQHTECDRVPKRLSDSSPLGLDRKKLPNDVSKSPRKNDSMPPIVGRDAFQPMLEQSREVMANLRTHHQDHLLKSHFPAPLPSSHPFSGLPGFYPPFLLPSKDIPVSQSPSDRKRPVSPLVPEKMKSAFSAEALLKEHETHKERLFRHHQQQSNSKISPSINYHGQDPHQKFANDAFQAQHPLFRFDNMYGGGQVGLPIFNRLPHPNSDPRLAPLGYPDNLSLLSRFVPAVKRKGGAPLQDMMLSSPPLPLPGVSGIFPLSPFQMMPNYPYLPNWPLYPLYSGHLNKPSQPDFGLPPSPYLRENGLNLSPHSPRSASTRTSSTSSRTPGSRGHRHLPYPLKKKDGKMLYECNVCLKTFGQLSNLKVHLRTHTGERPFVCQTCGKGFTQLAHLQKHNLVHTGEKPHKCQVCDKRFSSTSNLKTHMRLHSGEKPFHCKSCQAKFTQFVHLKLHRRLHTNERPFECSQCNRKYISRSGLRTHWKTGTCVPQNPAADFNTLLNMSFDDNGDEKDTESILTEEELRCESRDGSDEVFKEEMTDSMEGSSYDKPDYCEDRDVRQNQTRHENESRMSWPGDFRYSELSSAKTQLSYYKCDRRSSGQILDAMDQDMASTFPLHRQDNVAPHTSLGSRPQSPDHREITGDDATSRSPGKPLNRTEHENSLSIDKNDTDMPSRDTFRSKHRKDTRTARSPSRLSPHSEQEDTGPLRTSTPVSSKETIPRSSPCPETNAPSYGETSHRSPKHREHLLPTFTPSPATPWSHNYGTPGGPPLYPAPPILPSPSDSHAQDDLCEDLSTRSRSPPRQSDSTEAHAKSRHRRKQPRPTAFTSTDAAPSSIAGPETSVPGLGPCTSLGSSNSSFPHLFPYAVMHRSPAPAHSFPGSLVDPRISASREWLSA</sequence>
<dbReference type="Pfam" id="PF00096">
    <property type="entry name" value="zf-C2H2"/>
    <property type="match status" value="3"/>
</dbReference>
<feature type="domain" description="C2H2-type" evidence="15">
    <location>
        <begin position="608"/>
        <end position="635"/>
    </location>
</feature>
<comment type="caution">
    <text evidence="16">The sequence shown here is derived from an EMBL/GenBank/DDBJ whole genome shotgun (WGS) entry which is preliminary data.</text>
</comment>
<proteinExistence type="predicted"/>
<dbReference type="STRING" id="188477.A0A3S0Z8E7"/>
<feature type="compositionally biased region" description="Polar residues" evidence="14">
    <location>
        <begin position="936"/>
        <end position="964"/>
    </location>
</feature>